<sequence length="228" mass="23899">MGTLAVAPLTSKAAYAGEAEEGILVVATHAKNVVIEGRDTDNVWQPLCTSPCSTVVTPDTLLRARLGTIVAMYAIVGRAGDRVELPIADVKARAHAREIGRGVAMTGGVVGVAALLTSLGLLMAATFHETCLNLYRACADEAERAKESDQFRDQATVSFLAGAAVLAISALSLVLMNEISTTGQVVKAAQRPVKPAAVWRVPAPSVIRTPPATDLPRATIAPLFRVTF</sequence>
<dbReference type="Proteomes" id="UP001379533">
    <property type="component" value="Chromosome"/>
</dbReference>
<reference evidence="2 3" key="1">
    <citation type="submission" date="2021-12" db="EMBL/GenBank/DDBJ databases">
        <title>Discovery of the Pendulisporaceae a myxobacterial family with distinct sporulation behavior and unique specialized metabolism.</title>
        <authorList>
            <person name="Garcia R."/>
            <person name="Popoff A."/>
            <person name="Bader C.D."/>
            <person name="Loehr J."/>
            <person name="Walesch S."/>
            <person name="Walt C."/>
            <person name="Boldt J."/>
            <person name="Bunk B."/>
            <person name="Haeckl F.J.F.P.J."/>
            <person name="Gunesch A.P."/>
            <person name="Birkelbach J."/>
            <person name="Nuebel U."/>
            <person name="Pietschmann T."/>
            <person name="Bach T."/>
            <person name="Mueller R."/>
        </authorList>
    </citation>
    <scope>NUCLEOTIDE SEQUENCE [LARGE SCALE GENOMIC DNA]</scope>
    <source>
        <strain evidence="2 3">MSr12523</strain>
    </source>
</reference>
<evidence type="ECO:0000313" key="2">
    <source>
        <dbReference type="EMBL" id="WXA92565.1"/>
    </source>
</evidence>
<keyword evidence="1" id="KW-0812">Transmembrane</keyword>
<dbReference type="EMBL" id="CP089982">
    <property type="protein sequence ID" value="WXA92565.1"/>
    <property type="molecule type" value="Genomic_DNA"/>
</dbReference>
<organism evidence="2 3">
    <name type="scientific">Pendulispora brunnea</name>
    <dbReference type="NCBI Taxonomy" id="2905690"/>
    <lineage>
        <taxon>Bacteria</taxon>
        <taxon>Pseudomonadati</taxon>
        <taxon>Myxococcota</taxon>
        <taxon>Myxococcia</taxon>
        <taxon>Myxococcales</taxon>
        <taxon>Sorangiineae</taxon>
        <taxon>Pendulisporaceae</taxon>
        <taxon>Pendulispora</taxon>
    </lineage>
</organism>
<gene>
    <name evidence="2" type="ORF">LZC95_39725</name>
</gene>
<feature type="transmembrane region" description="Helical" evidence="1">
    <location>
        <begin position="155"/>
        <end position="175"/>
    </location>
</feature>
<evidence type="ECO:0000256" key="1">
    <source>
        <dbReference type="SAM" id="Phobius"/>
    </source>
</evidence>
<proteinExistence type="predicted"/>
<accession>A0ABZ2K1H5</accession>
<evidence type="ECO:0000313" key="3">
    <source>
        <dbReference type="Proteomes" id="UP001379533"/>
    </source>
</evidence>
<feature type="transmembrane region" description="Helical" evidence="1">
    <location>
        <begin position="103"/>
        <end position="127"/>
    </location>
</feature>
<protein>
    <submittedName>
        <fullName evidence="2">Uncharacterized protein</fullName>
    </submittedName>
</protein>
<keyword evidence="1" id="KW-1133">Transmembrane helix</keyword>
<keyword evidence="1" id="KW-0472">Membrane</keyword>
<dbReference type="RefSeq" id="WP_394843168.1">
    <property type="nucleotide sequence ID" value="NZ_CP089982.1"/>
</dbReference>
<name>A0ABZ2K1H5_9BACT</name>
<keyword evidence="3" id="KW-1185">Reference proteome</keyword>